<organism evidence="1 2">
    <name type="scientific">[Phormidium ambiguum] IAM M-71</name>
    <dbReference type="NCBI Taxonomy" id="454136"/>
    <lineage>
        <taxon>Bacteria</taxon>
        <taxon>Bacillati</taxon>
        <taxon>Cyanobacteriota</taxon>
        <taxon>Cyanophyceae</taxon>
        <taxon>Oscillatoriophycideae</taxon>
        <taxon>Aerosakkonematales</taxon>
        <taxon>Aerosakkonemataceae</taxon>
        <taxon>Floridanema</taxon>
    </lineage>
</organism>
<protein>
    <submittedName>
        <fullName evidence="1">Uncharacterized protein</fullName>
    </submittedName>
</protein>
<reference evidence="1 2" key="1">
    <citation type="submission" date="2016-11" db="EMBL/GenBank/DDBJ databases">
        <title>Draft Genome Sequences of Nine Cyanobacterial Strains from Diverse Habitats.</title>
        <authorList>
            <person name="Zhu T."/>
            <person name="Hou S."/>
            <person name="Lu X."/>
            <person name="Hess W.R."/>
        </authorList>
    </citation>
    <scope>NUCLEOTIDE SEQUENCE [LARGE SCALE GENOMIC DNA]</scope>
    <source>
        <strain evidence="1 2">IAM M-71</strain>
    </source>
</reference>
<dbReference type="EMBL" id="MRCE01000001">
    <property type="protein sequence ID" value="OKH40948.1"/>
    <property type="molecule type" value="Genomic_DNA"/>
</dbReference>
<evidence type="ECO:0000313" key="1">
    <source>
        <dbReference type="EMBL" id="OKH40948.1"/>
    </source>
</evidence>
<dbReference type="AlphaFoldDB" id="A0A1U7IU27"/>
<accession>A0A1U7IU27</accession>
<dbReference type="STRING" id="454136.NIES2119_01165"/>
<sequence length="68" mass="8059">MSDRDNITSSQIYKNSGLKRILQATIKLKVHNFRSLSKNILHLNYLQKELRCLNCKQPCYINSDKQYE</sequence>
<gene>
    <name evidence="1" type="ORF">NIES2119_01165</name>
</gene>
<evidence type="ECO:0000313" key="2">
    <source>
        <dbReference type="Proteomes" id="UP000185860"/>
    </source>
</evidence>
<comment type="caution">
    <text evidence="1">The sequence shown here is derived from an EMBL/GenBank/DDBJ whole genome shotgun (WGS) entry which is preliminary data.</text>
</comment>
<proteinExistence type="predicted"/>
<name>A0A1U7IU27_9CYAN</name>
<dbReference type="Proteomes" id="UP000185860">
    <property type="component" value="Unassembled WGS sequence"/>
</dbReference>